<accession>A0A917SWM0</accession>
<sequence>MSGFVRPEIAAAARRWREALAGAGVVALGLWWAIGTGPLVNWVGWLMAALGGGLIAAGIQRGRFRQGRDGPGVVRVDEGQIAYFGPWDGGIAALSEITEVTLDRGRDPAVWRIRQPGRGDLEIPVTAEGAEALFDAFGALPFFDTRAMLAALHGVERYPVTIWEKPSLRLH</sequence>
<dbReference type="EMBL" id="BMLF01000001">
    <property type="protein sequence ID" value="GGL99537.1"/>
    <property type="molecule type" value="Genomic_DNA"/>
</dbReference>
<keyword evidence="1" id="KW-0472">Membrane</keyword>
<dbReference type="Proteomes" id="UP000649829">
    <property type="component" value="Unassembled WGS sequence"/>
</dbReference>
<name>A0A917SWM0_9RHOB</name>
<gene>
    <name evidence="2" type="ORF">GCM10011534_21740</name>
</gene>
<dbReference type="AlphaFoldDB" id="A0A917SWM0"/>
<proteinExistence type="predicted"/>
<evidence type="ECO:0000313" key="3">
    <source>
        <dbReference type="Proteomes" id="UP000649829"/>
    </source>
</evidence>
<feature type="transmembrane region" description="Helical" evidence="1">
    <location>
        <begin position="40"/>
        <end position="59"/>
    </location>
</feature>
<organism evidence="2 3">
    <name type="scientific">Pseudooceanicola nanhaiensis</name>
    <dbReference type="NCBI Taxonomy" id="375761"/>
    <lineage>
        <taxon>Bacteria</taxon>
        <taxon>Pseudomonadati</taxon>
        <taxon>Pseudomonadota</taxon>
        <taxon>Alphaproteobacteria</taxon>
        <taxon>Rhodobacterales</taxon>
        <taxon>Paracoccaceae</taxon>
        <taxon>Pseudooceanicola</taxon>
    </lineage>
</organism>
<keyword evidence="3" id="KW-1185">Reference proteome</keyword>
<feature type="transmembrane region" description="Helical" evidence="1">
    <location>
        <begin position="16"/>
        <end position="34"/>
    </location>
</feature>
<keyword evidence="1" id="KW-0812">Transmembrane</keyword>
<reference evidence="2" key="1">
    <citation type="journal article" date="2014" name="Int. J. Syst. Evol. Microbiol.">
        <title>Complete genome sequence of Corynebacterium casei LMG S-19264T (=DSM 44701T), isolated from a smear-ripened cheese.</title>
        <authorList>
            <consortium name="US DOE Joint Genome Institute (JGI-PGF)"/>
            <person name="Walter F."/>
            <person name="Albersmeier A."/>
            <person name="Kalinowski J."/>
            <person name="Ruckert C."/>
        </authorList>
    </citation>
    <scope>NUCLEOTIDE SEQUENCE</scope>
    <source>
        <strain evidence="2">CGMCC 1.6293</strain>
    </source>
</reference>
<keyword evidence="1" id="KW-1133">Transmembrane helix</keyword>
<dbReference type="RefSeq" id="WP_028287924.1">
    <property type="nucleotide sequence ID" value="NZ_BMLF01000001.1"/>
</dbReference>
<evidence type="ECO:0000256" key="1">
    <source>
        <dbReference type="SAM" id="Phobius"/>
    </source>
</evidence>
<protein>
    <submittedName>
        <fullName evidence="2">Uncharacterized protein</fullName>
    </submittedName>
</protein>
<evidence type="ECO:0000313" key="2">
    <source>
        <dbReference type="EMBL" id="GGL99537.1"/>
    </source>
</evidence>
<reference evidence="2" key="2">
    <citation type="submission" date="2020-09" db="EMBL/GenBank/DDBJ databases">
        <authorList>
            <person name="Sun Q."/>
            <person name="Zhou Y."/>
        </authorList>
    </citation>
    <scope>NUCLEOTIDE SEQUENCE</scope>
    <source>
        <strain evidence="2">CGMCC 1.6293</strain>
    </source>
</reference>
<comment type="caution">
    <text evidence="2">The sequence shown here is derived from an EMBL/GenBank/DDBJ whole genome shotgun (WGS) entry which is preliminary data.</text>
</comment>